<dbReference type="InterPro" id="IPR025257">
    <property type="entry name" value="MINDY-3/4_CD"/>
</dbReference>
<evidence type="ECO:0000256" key="5">
    <source>
        <dbReference type="ARBA" id="ARBA00022786"/>
    </source>
</evidence>
<dbReference type="GO" id="GO:1990380">
    <property type="term" value="F:K48-linked deubiquitinase activity"/>
    <property type="evidence" value="ECO:0007669"/>
    <property type="project" value="InterPro"/>
</dbReference>
<dbReference type="PANTHER" id="PTHR12473:SF8">
    <property type="entry name" value="UBIQUITIN CARBOXYL-TERMINAL HYDROLASE MINDY-4-RELATED"/>
    <property type="match status" value="1"/>
</dbReference>
<evidence type="ECO:0000256" key="4">
    <source>
        <dbReference type="ARBA" id="ARBA00012759"/>
    </source>
</evidence>
<comment type="similarity">
    <text evidence="3">Belongs to the MINDY deubiquitinase family. FAM188 subfamily.</text>
</comment>
<organism evidence="8">
    <name type="scientific">Leptocylindrus danicus</name>
    <dbReference type="NCBI Taxonomy" id="163516"/>
    <lineage>
        <taxon>Eukaryota</taxon>
        <taxon>Sar</taxon>
        <taxon>Stramenopiles</taxon>
        <taxon>Ochrophyta</taxon>
        <taxon>Bacillariophyta</taxon>
        <taxon>Coscinodiscophyceae</taxon>
        <taxon>Chaetocerotophycidae</taxon>
        <taxon>Leptocylindrales</taxon>
        <taxon>Leptocylindraceae</taxon>
        <taxon>Leptocylindrus</taxon>
    </lineage>
</organism>
<proteinExistence type="inferred from homology"/>
<feature type="domain" description="Deubiquitinating enzyme MINDY-3/4 conserved" evidence="7">
    <location>
        <begin position="79"/>
        <end position="488"/>
    </location>
</feature>
<dbReference type="InterPro" id="IPR039785">
    <property type="entry name" value="MINY3/4"/>
</dbReference>
<dbReference type="SUPFAM" id="SSF47473">
    <property type="entry name" value="EF-hand"/>
    <property type="match status" value="1"/>
</dbReference>
<dbReference type="EMBL" id="HBGY01001102">
    <property type="protein sequence ID" value="CAD9556142.1"/>
    <property type="molecule type" value="Transcribed_RNA"/>
</dbReference>
<protein>
    <recommendedName>
        <fullName evidence="4">ubiquitinyl hydrolase 1</fullName>
        <ecNumber evidence="4">3.4.19.12</ecNumber>
    </recommendedName>
    <alternativeName>
        <fullName evidence="6">Deubiquitinating enzyme MINDY-3</fullName>
    </alternativeName>
</protein>
<name>A0A7S2JUK8_9STRA</name>
<dbReference type="EC" id="3.4.19.12" evidence="4"/>
<evidence type="ECO:0000256" key="1">
    <source>
        <dbReference type="ARBA" id="ARBA00000707"/>
    </source>
</evidence>
<dbReference type="InterPro" id="IPR011992">
    <property type="entry name" value="EF-hand-dom_pair"/>
</dbReference>
<accession>A0A7S2JUK8</accession>
<evidence type="ECO:0000256" key="3">
    <source>
        <dbReference type="ARBA" id="ARBA00011074"/>
    </source>
</evidence>
<reference evidence="8" key="1">
    <citation type="submission" date="2021-01" db="EMBL/GenBank/DDBJ databases">
        <authorList>
            <person name="Corre E."/>
            <person name="Pelletier E."/>
            <person name="Niang G."/>
            <person name="Scheremetjew M."/>
            <person name="Finn R."/>
            <person name="Kale V."/>
            <person name="Holt S."/>
            <person name="Cochrane G."/>
            <person name="Meng A."/>
            <person name="Brown T."/>
            <person name="Cohen L."/>
        </authorList>
    </citation>
    <scope>NUCLEOTIDE SEQUENCE</scope>
    <source>
        <strain evidence="8">B650</strain>
    </source>
</reference>
<keyword evidence="5" id="KW-0833">Ubl conjugation pathway</keyword>
<evidence type="ECO:0000259" key="7">
    <source>
        <dbReference type="SMART" id="SM01174"/>
    </source>
</evidence>
<evidence type="ECO:0000313" key="8">
    <source>
        <dbReference type="EMBL" id="CAD9556142.1"/>
    </source>
</evidence>
<dbReference type="SMART" id="SM01174">
    <property type="entry name" value="DUF4205"/>
    <property type="match status" value="1"/>
</dbReference>
<comment type="catalytic activity">
    <reaction evidence="1">
        <text>Thiol-dependent hydrolysis of ester, thioester, amide, peptide and isopeptide bonds formed by the C-terminal Gly of ubiquitin (a 76-residue protein attached to proteins as an intracellular targeting signal).</text>
        <dbReference type="EC" id="3.4.19.12"/>
    </reaction>
</comment>
<evidence type="ECO:0000256" key="6">
    <source>
        <dbReference type="ARBA" id="ARBA00033208"/>
    </source>
</evidence>
<dbReference type="GO" id="GO:0071108">
    <property type="term" value="P:protein K48-linked deubiquitination"/>
    <property type="evidence" value="ECO:0007669"/>
    <property type="project" value="InterPro"/>
</dbReference>
<sequence>MLSKEDLRNKRLAALGQEVPSNVATTVNSTKSDYSGSLPVEPVAADNEDEDLRVALMMSLENNDDRSSSPASIDLGQFHAIMWGPTSTYEDQQRWTSQGIHFKKDEIQLHSNHPSTNKEDIRTENGDDNNLKWGLVQQFGGPCGVLAVLQAEILCILLFGDDPQQIKGGSPMGTYKRYCKGDDANKPNNLQIVEKLHNLTDDVLDQALAQSMATLLARAAIAGYDNDVDGRRADNGSYSLKIIIPKKVGDLLSNDMNVTVIHAPVSSDATGTTAQQSLSMQAMRYLLSDNCAALKHFKQAGGVLLFTWSMVETRGYEKLKEDFDSPFDTTLTSHFGHTTQELLNLALTGCAVSNPFNGTINLGEGMVCRGVGRRNKVGYLSQLEKLRYCQVGGYLKCPIFPVWVVGSESHFSVLFGVDGSSQASSRTQDLFETCKNAWQEHDSNQGFIPMHDLNHVLKKLKLDLQQGELEALTAALEVPNSGIILWDDFWKKISRLMSGAALESVLGENTSNGVNTLVKSDEELARELQAQWNSGNDAALVSAMTSSQPASSPAGKKAVATESESCSILGDKFPLYYYNGLRGGNMQGFLLTNLTPEEAVGASISLENMQNSSGTDKSRGLEDVVRTRWPTCQLDWLGLAVPFID</sequence>
<dbReference type="Gene3D" id="1.10.238.10">
    <property type="entry name" value="EF-hand"/>
    <property type="match status" value="1"/>
</dbReference>
<dbReference type="PROSITE" id="PS50330">
    <property type="entry name" value="UIM"/>
    <property type="match status" value="1"/>
</dbReference>
<dbReference type="GO" id="GO:0004843">
    <property type="term" value="F:cysteine-type deubiquitinase activity"/>
    <property type="evidence" value="ECO:0007669"/>
    <property type="project" value="UniProtKB-EC"/>
</dbReference>
<evidence type="ECO:0000256" key="2">
    <source>
        <dbReference type="ARBA" id="ARBA00002107"/>
    </source>
</evidence>
<dbReference type="GO" id="GO:0006508">
    <property type="term" value="P:proteolysis"/>
    <property type="evidence" value="ECO:0007669"/>
    <property type="project" value="UniProtKB-KW"/>
</dbReference>
<dbReference type="InterPro" id="IPR003903">
    <property type="entry name" value="UIM_dom"/>
</dbReference>
<dbReference type="Pfam" id="PF13898">
    <property type="entry name" value="MINDY-3_4_CD"/>
    <property type="match status" value="1"/>
</dbReference>
<gene>
    <name evidence="8" type="ORF">LDAN0321_LOCUS746</name>
</gene>
<dbReference type="AlphaFoldDB" id="A0A7S2JUK8"/>
<comment type="function">
    <text evidence="2">Hydrolase that can remove 'Lys-48'-linked conjugated ubiquitin from proteins.</text>
</comment>
<dbReference type="PANTHER" id="PTHR12473">
    <property type="entry name" value="UBIQUITIN CARBOXYL-TERMINAL HYDROLASE MINDY-4-RELATED"/>
    <property type="match status" value="1"/>
</dbReference>